<dbReference type="InterPro" id="IPR027463">
    <property type="entry name" value="AcrB_DN_DC_subdom"/>
</dbReference>
<feature type="transmembrane region" description="Helical" evidence="1">
    <location>
        <begin position="856"/>
        <end position="875"/>
    </location>
</feature>
<dbReference type="PANTHER" id="PTHR32063">
    <property type="match status" value="1"/>
</dbReference>
<sequence>MIKFLIDRPIAVIMTYVAILTLGLVAIGMLPVSLMPDIDIPEITVQVSRPGQSVRQIEDGVIRQMRYQLMQIPHLEDMTSETRDGNAVIRLRFRHGADINYAFIEVNEKVDAAMRSLPADMERPAIIKASSSDLPVFYINLWRKGADEVQFLELSSLAKNVLIKRLEQLPEVAMVDMTGHLDPELYIEPDETLLKSLGLSHYDIVNALNENNIDLGTLQVADGQYLFSIRFTNALTSPDDVKDIRLRVGQRFMKLSELAKIGVRAREQDGAFLRGNERALSLAVIKHSDARMKDLRRSVQELIDRFDWEFPEVEAEVIRDQTALLTYSINDLRDNLVIGGLLAFVILFFFLKDSRAPWLIGISIPMGLMVSLLFFYLAGLSINIVSLSGLILGIGLMIDNSIIVIDNITQYLDRNVSLAEACAKATTEVISPLLSSALTTVAVFVPLVFLSGISGALFHDQAFGVGIGLFASLVVSITIIPVLYYLFYKKAHKKDRIQEGKITKMLRKVNLFNIEENYAKGFDWVFGYRKVSTVICVLLLIPMILLFVFLKKERFPHFQHSDVLVSIDWNERINLSENSERVKALNSIVGDFVSLSTSYVGTQKYFLHRDIDQSISEAMIYFECKDPDNLGAVEEAIKGVIAERWPSAVYEFKVPETVFDKLFADDEPDIIAKVSNSDLREVPDYVMMQNISEKVGRQYPWAGVLPPAGESYMEIIANAERLLLYDVDVNALYERLRIALDAWQVGVLHSGSEYIPIVIGNPPKGIEALLKELKVGSRNNLEIPVSALVDTRIKHDYKSMLGDARGVYVPVNFYNVPDRKVEGLMKDVSRTLKTDYNLDVSFAGSWFGSRELIRELAVVLLIALALLYFILAAQFESLSQPVILLLEIPVAILGGLFMLWIFGSSINIMSMIGIIVMSGVVLNDSILKIDTINRLRAEGMPLLPAIKEGGHRRLKSIIMTALTTVLALVPVLWGSGMGSELQRPLALTIIGGMIIGTYISLYVIPLFYYYIYRKSDERSNELAD</sequence>
<dbReference type="PANTHER" id="PTHR32063:SF0">
    <property type="entry name" value="SWARMING MOTILITY PROTEIN SWRC"/>
    <property type="match status" value="1"/>
</dbReference>
<dbReference type="KEGG" id="alkq:M9189_03295"/>
<dbReference type="SUPFAM" id="SSF82866">
    <property type="entry name" value="Multidrug efflux transporter AcrB transmembrane domain"/>
    <property type="match status" value="2"/>
</dbReference>
<name>A0A9J6ZS28_9BACT</name>
<dbReference type="Pfam" id="PF00873">
    <property type="entry name" value="ACR_tran"/>
    <property type="match status" value="1"/>
</dbReference>
<feature type="transmembrane region" description="Helical" evidence="1">
    <location>
        <begin position="882"/>
        <end position="902"/>
    </location>
</feature>
<feature type="transmembrane region" description="Helical" evidence="1">
    <location>
        <begin position="531"/>
        <end position="550"/>
    </location>
</feature>
<feature type="transmembrane region" description="Helical" evidence="1">
    <location>
        <begin position="463"/>
        <end position="487"/>
    </location>
</feature>
<dbReference type="PRINTS" id="PR00702">
    <property type="entry name" value="ACRIFLAVINRP"/>
</dbReference>
<reference evidence="2" key="2">
    <citation type="submission" date="2022-06" db="EMBL/GenBank/DDBJ databases">
        <title>Xiashengella guii gen. nov. sp. nov., a bacterium isolated form anaerobic digestion tank.</title>
        <authorList>
            <person name="Huang H."/>
        </authorList>
    </citation>
    <scope>NUCLEOTIDE SEQUENCE</scope>
    <source>
        <strain evidence="2">Ai-910</strain>
    </source>
</reference>
<dbReference type="SUPFAM" id="SSF82714">
    <property type="entry name" value="Multidrug efflux transporter AcrB TolC docking domain, DN and DC subdomains"/>
    <property type="match status" value="1"/>
</dbReference>
<feature type="transmembrane region" description="Helical" evidence="1">
    <location>
        <begin position="908"/>
        <end position="927"/>
    </location>
</feature>
<keyword evidence="1" id="KW-1133">Transmembrane helix</keyword>
<proteinExistence type="predicted"/>
<keyword evidence="1" id="KW-0472">Membrane</keyword>
<dbReference type="InterPro" id="IPR001036">
    <property type="entry name" value="Acrflvin-R"/>
</dbReference>
<feature type="transmembrane region" description="Helical" evidence="1">
    <location>
        <begin position="358"/>
        <end position="378"/>
    </location>
</feature>
<feature type="transmembrane region" description="Helical" evidence="1">
    <location>
        <begin position="12"/>
        <end position="34"/>
    </location>
</feature>
<feature type="transmembrane region" description="Helical" evidence="1">
    <location>
        <begin position="985"/>
        <end position="1011"/>
    </location>
</feature>
<dbReference type="Gene3D" id="3.30.2090.10">
    <property type="entry name" value="Multidrug efflux transporter AcrB TolC docking domain, DN and DC subdomains"/>
    <property type="match status" value="2"/>
</dbReference>
<dbReference type="Gene3D" id="3.30.70.1440">
    <property type="entry name" value="Multidrug efflux transporter AcrB pore domain"/>
    <property type="match status" value="1"/>
</dbReference>
<feature type="transmembrane region" description="Helical" evidence="1">
    <location>
        <begin position="433"/>
        <end position="457"/>
    </location>
</feature>
<dbReference type="Gene3D" id="3.30.70.1320">
    <property type="entry name" value="Multidrug efflux transporter AcrB pore domain like"/>
    <property type="match status" value="1"/>
</dbReference>
<dbReference type="Gene3D" id="1.20.1640.10">
    <property type="entry name" value="Multidrug efflux transporter AcrB transmembrane domain"/>
    <property type="match status" value="2"/>
</dbReference>
<reference evidence="2" key="1">
    <citation type="submission" date="2022-05" db="EMBL/GenBank/DDBJ databases">
        <authorList>
            <person name="Sun X."/>
        </authorList>
    </citation>
    <scope>NUCLEOTIDE SEQUENCE</scope>
    <source>
        <strain evidence="2">Ai-910</strain>
    </source>
</reference>
<dbReference type="RefSeq" id="WP_250724530.1">
    <property type="nucleotide sequence ID" value="NZ_CP098400.1"/>
</dbReference>
<feature type="transmembrane region" description="Helical" evidence="1">
    <location>
        <begin position="335"/>
        <end position="351"/>
    </location>
</feature>
<accession>A0A9J6ZS28</accession>
<organism evidence="2 3">
    <name type="scientific">Xiashengella succiniciproducens</name>
    <dbReference type="NCBI Taxonomy" id="2949635"/>
    <lineage>
        <taxon>Bacteria</taxon>
        <taxon>Pseudomonadati</taxon>
        <taxon>Bacteroidota</taxon>
        <taxon>Bacteroidia</taxon>
        <taxon>Marinilabiliales</taxon>
        <taxon>Marinilabiliaceae</taxon>
        <taxon>Xiashengella</taxon>
    </lineage>
</organism>
<protein>
    <submittedName>
        <fullName evidence="2">Efflux RND transporter permease subunit</fullName>
    </submittedName>
</protein>
<gene>
    <name evidence="2" type="ORF">M9189_03295</name>
</gene>
<dbReference type="GO" id="GO:0005886">
    <property type="term" value="C:plasma membrane"/>
    <property type="evidence" value="ECO:0007669"/>
    <property type="project" value="TreeGrafter"/>
</dbReference>
<evidence type="ECO:0000313" key="2">
    <source>
        <dbReference type="EMBL" id="URW80379.1"/>
    </source>
</evidence>
<keyword evidence="3" id="KW-1185">Reference proteome</keyword>
<dbReference type="GO" id="GO:0042910">
    <property type="term" value="F:xenobiotic transmembrane transporter activity"/>
    <property type="evidence" value="ECO:0007669"/>
    <property type="project" value="TreeGrafter"/>
</dbReference>
<dbReference type="Proteomes" id="UP001056426">
    <property type="component" value="Chromosome"/>
</dbReference>
<dbReference type="Gene3D" id="3.30.70.1430">
    <property type="entry name" value="Multidrug efflux transporter AcrB pore domain"/>
    <property type="match status" value="2"/>
</dbReference>
<dbReference type="EMBL" id="CP098400">
    <property type="protein sequence ID" value="URW80379.1"/>
    <property type="molecule type" value="Genomic_DNA"/>
</dbReference>
<evidence type="ECO:0000256" key="1">
    <source>
        <dbReference type="SAM" id="Phobius"/>
    </source>
</evidence>
<feature type="transmembrane region" description="Helical" evidence="1">
    <location>
        <begin position="384"/>
        <end position="405"/>
    </location>
</feature>
<keyword evidence="1" id="KW-0812">Transmembrane</keyword>
<dbReference type="AlphaFoldDB" id="A0A9J6ZS28"/>
<evidence type="ECO:0000313" key="3">
    <source>
        <dbReference type="Proteomes" id="UP001056426"/>
    </source>
</evidence>
<dbReference type="SUPFAM" id="SSF82693">
    <property type="entry name" value="Multidrug efflux transporter AcrB pore domain, PN1, PN2, PC1 and PC2 subdomains"/>
    <property type="match status" value="2"/>
</dbReference>
<feature type="transmembrane region" description="Helical" evidence="1">
    <location>
        <begin position="956"/>
        <end position="973"/>
    </location>
</feature>